<dbReference type="Gene3D" id="2.40.170.20">
    <property type="entry name" value="TonB-dependent receptor, beta-barrel domain"/>
    <property type="match status" value="1"/>
</dbReference>
<evidence type="ECO:0000256" key="9">
    <source>
        <dbReference type="RuleBase" id="RU003357"/>
    </source>
</evidence>
<evidence type="ECO:0000256" key="7">
    <source>
        <dbReference type="ARBA" id="ARBA00023237"/>
    </source>
</evidence>
<dbReference type="InterPro" id="IPR036942">
    <property type="entry name" value="Beta-barrel_TonB_sf"/>
</dbReference>
<evidence type="ECO:0000259" key="11">
    <source>
        <dbReference type="Pfam" id="PF07715"/>
    </source>
</evidence>
<keyword evidence="2 8" id="KW-0813">Transport</keyword>
<evidence type="ECO:0000256" key="6">
    <source>
        <dbReference type="ARBA" id="ARBA00023136"/>
    </source>
</evidence>
<dbReference type="InterPro" id="IPR000531">
    <property type="entry name" value="Beta-barrel_TonB"/>
</dbReference>
<feature type="domain" description="TonB-dependent receptor plug" evidence="11">
    <location>
        <begin position="132"/>
        <end position="223"/>
    </location>
</feature>
<evidence type="ECO:0000313" key="13">
    <source>
        <dbReference type="Proteomes" id="UP001168528"/>
    </source>
</evidence>
<keyword evidence="4 8" id="KW-0812">Transmembrane</keyword>
<comment type="subcellular location">
    <subcellularLocation>
        <location evidence="1 8">Cell outer membrane</location>
        <topology evidence="1 8">Multi-pass membrane protein</topology>
    </subcellularLocation>
</comment>
<comment type="caution">
    <text evidence="12">The sequence shown here is derived from an EMBL/GenBank/DDBJ whole genome shotgun (WGS) entry which is preliminary data.</text>
</comment>
<dbReference type="RefSeq" id="WP_302035612.1">
    <property type="nucleotide sequence ID" value="NZ_JAUKPO010000001.1"/>
</dbReference>
<name>A0ABT8QY96_9BACT</name>
<dbReference type="Pfam" id="PF13715">
    <property type="entry name" value="CarbopepD_reg_2"/>
    <property type="match status" value="1"/>
</dbReference>
<evidence type="ECO:0000259" key="10">
    <source>
        <dbReference type="Pfam" id="PF00593"/>
    </source>
</evidence>
<keyword evidence="13" id="KW-1185">Reference proteome</keyword>
<evidence type="ECO:0000256" key="8">
    <source>
        <dbReference type="PROSITE-ProRule" id="PRU01360"/>
    </source>
</evidence>
<evidence type="ECO:0000256" key="3">
    <source>
        <dbReference type="ARBA" id="ARBA00022452"/>
    </source>
</evidence>
<keyword evidence="5 9" id="KW-0798">TonB box</keyword>
<dbReference type="InterPro" id="IPR012910">
    <property type="entry name" value="Plug_dom"/>
</dbReference>
<keyword evidence="3 8" id="KW-1134">Transmembrane beta strand</keyword>
<gene>
    <name evidence="12" type="ORF">Q0590_01040</name>
</gene>
<dbReference type="InterPro" id="IPR039426">
    <property type="entry name" value="TonB-dep_rcpt-like"/>
</dbReference>
<dbReference type="Gene3D" id="2.60.40.1120">
    <property type="entry name" value="Carboxypeptidase-like, regulatory domain"/>
    <property type="match status" value="1"/>
</dbReference>
<evidence type="ECO:0000313" key="12">
    <source>
        <dbReference type="EMBL" id="MDO1444810.1"/>
    </source>
</evidence>
<protein>
    <submittedName>
        <fullName evidence="12">TonB-dependent receptor</fullName>
    </submittedName>
</protein>
<dbReference type="Pfam" id="PF00593">
    <property type="entry name" value="TonB_dep_Rec_b-barrel"/>
    <property type="match status" value="1"/>
</dbReference>
<dbReference type="PROSITE" id="PS52016">
    <property type="entry name" value="TONB_DEPENDENT_REC_3"/>
    <property type="match status" value="1"/>
</dbReference>
<dbReference type="PANTHER" id="PTHR30069">
    <property type="entry name" value="TONB-DEPENDENT OUTER MEMBRANE RECEPTOR"/>
    <property type="match status" value="1"/>
</dbReference>
<keyword evidence="6 8" id="KW-0472">Membrane</keyword>
<dbReference type="Proteomes" id="UP001168528">
    <property type="component" value="Unassembled WGS sequence"/>
</dbReference>
<dbReference type="PANTHER" id="PTHR30069:SF40">
    <property type="entry name" value="TONB-DEPENDENT RECEPTOR NMB0964-RELATED"/>
    <property type="match status" value="1"/>
</dbReference>
<dbReference type="SUPFAM" id="SSF56935">
    <property type="entry name" value="Porins"/>
    <property type="match status" value="1"/>
</dbReference>
<dbReference type="InterPro" id="IPR037066">
    <property type="entry name" value="Plug_dom_sf"/>
</dbReference>
<feature type="domain" description="TonB-dependent receptor-like beta-barrel" evidence="10">
    <location>
        <begin position="331"/>
        <end position="737"/>
    </location>
</feature>
<dbReference type="Pfam" id="PF07715">
    <property type="entry name" value="Plug"/>
    <property type="match status" value="1"/>
</dbReference>
<reference evidence="12" key="1">
    <citation type="submission" date="2023-07" db="EMBL/GenBank/DDBJ databases">
        <title>The genome sequence of Rhodocytophaga aerolata KACC 12507.</title>
        <authorList>
            <person name="Zhang X."/>
        </authorList>
    </citation>
    <scope>NUCLEOTIDE SEQUENCE</scope>
    <source>
        <strain evidence="12">KACC 12507</strain>
    </source>
</reference>
<evidence type="ECO:0000256" key="4">
    <source>
        <dbReference type="ARBA" id="ARBA00022692"/>
    </source>
</evidence>
<organism evidence="12 13">
    <name type="scientific">Rhodocytophaga aerolata</name>
    <dbReference type="NCBI Taxonomy" id="455078"/>
    <lineage>
        <taxon>Bacteria</taxon>
        <taxon>Pseudomonadati</taxon>
        <taxon>Bacteroidota</taxon>
        <taxon>Cytophagia</taxon>
        <taxon>Cytophagales</taxon>
        <taxon>Rhodocytophagaceae</taxon>
        <taxon>Rhodocytophaga</taxon>
    </lineage>
</organism>
<keyword evidence="7 8" id="KW-0998">Cell outer membrane</keyword>
<dbReference type="EMBL" id="JAUKPO010000001">
    <property type="protein sequence ID" value="MDO1444810.1"/>
    <property type="molecule type" value="Genomic_DNA"/>
</dbReference>
<dbReference type="CDD" id="cd01347">
    <property type="entry name" value="ligand_gated_channel"/>
    <property type="match status" value="1"/>
</dbReference>
<keyword evidence="12" id="KW-0675">Receptor</keyword>
<evidence type="ECO:0000256" key="5">
    <source>
        <dbReference type="ARBA" id="ARBA00023077"/>
    </source>
</evidence>
<accession>A0ABT8QY96</accession>
<dbReference type="InterPro" id="IPR008969">
    <property type="entry name" value="CarboxyPept-like_regulatory"/>
</dbReference>
<comment type="similarity">
    <text evidence="8 9">Belongs to the TonB-dependent receptor family.</text>
</comment>
<dbReference type="SUPFAM" id="SSF49464">
    <property type="entry name" value="Carboxypeptidase regulatory domain-like"/>
    <property type="match status" value="1"/>
</dbReference>
<dbReference type="Gene3D" id="2.170.130.10">
    <property type="entry name" value="TonB-dependent receptor, plug domain"/>
    <property type="match status" value="1"/>
</dbReference>
<sequence length="768" mass="85277">MFAGLVASIGGYAQAPISTIDCRYHIHGIVYDQNRKPVLGAAIYVKELAKGNVTNELGDFTIDDLCIGSYTLICSYVGYETDTAIVSIAAGRLVVEQNFKLQETGIELGEVIITEQKIAPPAMQPQVTLQGIDLDRTRGLTLGESLKEIPGVTTIQTGPSISKPVIHGLHSNRVLVMNNGIRQEGQQWGSEHAPEIDPFIAKKINVVKGAAGVRYGADAIGGVVLLEPASLPFGVGLSGEVNAVASTNNRQGVLSGIVQGGFPKNDAFSWRVQGTAKRAGNSHAPGYYLKNTGVSELNFSSAVGYRKEKFGAEFFYSQFNTKIGIFSGAHIGNRTDFETALASDGPLPEHRSGFSYTIGRPFQDINHYLLKGNAYYLSDKLGKFSLALGHQFNYRAEYDSHKPLGSEFDGPQMRFLLNTYTTDFTWEHKPIKGLLNGMVGINGMYQQNDMQGRFLIPDFTGSNLGIFLVERLIKSRWELEAGARYDVRRLDVDMARIREKSDPSRTFSQVSGTLGATYKFSPSLSTKLNAGMGWRPPSVNELYSDGIHHGEGSYIKGDYTLQDETAYNITANLTYTSPKFQAELDGYHYFYNNYIYQQPEFPGVLTIRGYFPLFVFRQTDANLSGIDLAATYAFSHHFSLRAKYSIVRATSRTTGDPLPFISPDRLQSTLRYHVHHWLGMDNIYISLGNVYVAKQWRLLPNSDYAPPPSAYMLFDAEVGFSVPGVKNMDVGVTVSNLLNTSYRNYLNRFRYYADEVGRNVNFRIKYSF</sequence>
<proteinExistence type="inferred from homology"/>
<evidence type="ECO:0000256" key="2">
    <source>
        <dbReference type="ARBA" id="ARBA00022448"/>
    </source>
</evidence>
<evidence type="ECO:0000256" key="1">
    <source>
        <dbReference type="ARBA" id="ARBA00004571"/>
    </source>
</evidence>